<sequence>MPMKKAEMDRRHFCLLIIFAEKDAPLCTASPYALAAVKSIKNTPKERGIVRCTKYAHENEKCCMLTAVLNYWWPQKDIKVQTDSNTVFLLQLSNSIS</sequence>
<gene>
    <name evidence="1" type="ORF">QYF49_21755</name>
</gene>
<name>A0ABT8ECL5_9BACL</name>
<protein>
    <submittedName>
        <fullName evidence="1">Uncharacterized protein</fullName>
    </submittedName>
</protein>
<comment type="caution">
    <text evidence="1">The sequence shown here is derived from an EMBL/GenBank/DDBJ whole genome shotgun (WGS) entry which is preliminary data.</text>
</comment>
<keyword evidence="2" id="KW-1185">Reference proteome</keyword>
<evidence type="ECO:0000313" key="2">
    <source>
        <dbReference type="Proteomes" id="UP001168694"/>
    </source>
</evidence>
<dbReference type="Proteomes" id="UP001168694">
    <property type="component" value="Unassembled WGS sequence"/>
</dbReference>
<accession>A0ABT8ECL5</accession>
<evidence type="ECO:0000313" key="1">
    <source>
        <dbReference type="EMBL" id="MDN4075589.1"/>
    </source>
</evidence>
<reference evidence="1" key="1">
    <citation type="submission" date="2023-06" db="EMBL/GenBank/DDBJ databases">
        <title>Draft Genome Sequences of Representative Paenibacillus Polymyxa, Bacillus cereus, Fictibacillus sp., and Brevibacillus agri Strains Isolated from Amazonian Dark Earth.</title>
        <authorList>
            <person name="Pellegrinetti T.A."/>
            <person name="Cunha I.C.M."/>
            <person name="Chaves M.G."/>
            <person name="Freitas A.S."/>
            <person name="Silva A.V.R."/>
            <person name="Tsai S.M."/>
            <person name="Mendes L.W."/>
        </authorList>
    </citation>
    <scope>NUCLEOTIDE SEQUENCE</scope>
    <source>
        <strain evidence="1">CENA-BCM004</strain>
    </source>
</reference>
<organism evidence="1 2">
    <name type="scientific">Fictibacillus terranigra</name>
    <dbReference type="NCBI Taxonomy" id="3058424"/>
    <lineage>
        <taxon>Bacteria</taxon>
        <taxon>Bacillati</taxon>
        <taxon>Bacillota</taxon>
        <taxon>Bacilli</taxon>
        <taxon>Bacillales</taxon>
        <taxon>Fictibacillaceae</taxon>
        <taxon>Fictibacillus</taxon>
    </lineage>
</organism>
<dbReference type="EMBL" id="JAUHLN010000006">
    <property type="protein sequence ID" value="MDN4075589.1"/>
    <property type="molecule type" value="Genomic_DNA"/>
</dbReference>
<proteinExistence type="predicted"/>
<dbReference type="RefSeq" id="WP_290401698.1">
    <property type="nucleotide sequence ID" value="NZ_JAUHLN010000006.1"/>
</dbReference>